<dbReference type="SUPFAM" id="SSF56712">
    <property type="entry name" value="Prokaryotic type I DNA topoisomerase"/>
    <property type="match status" value="1"/>
</dbReference>
<evidence type="ECO:0000259" key="13">
    <source>
        <dbReference type="PROSITE" id="PS50880"/>
    </source>
</evidence>
<evidence type="ECO:0000256" key="2">
    <source>
        <dbReference type="ARBA" id="ARBA00009446"/>
    </source>
</evidence>
<keyword evidence="4" id="KW-0479">Metal-binding</keyword>
<dbReference type="CDD" id="cd00186">
    <property type="entry name" value="TOP1Ac"/>
    <property type="match status" value="1"/>
</dbReference>
<dbReference type="Gene3D" id="3.40.50.140">
    <property type="match status" value="1"/>
</dbReference>
<evidence type="ECO:0000256" key="9">
    <source>
        <dbReference type="ARBA" id="ARBA00031985"/>
    </source>
</evidence>
<keyword evidence="5" id="KW-0799">Topoisomerase</keyword>
<dbReference type="GO" id="GO:0006281">
    <property type="term" value="P:DNA repair"/>
    <property type="evidence" value="ECO:0007669"/>
    <property type="project" value="TreeGrafter"/>
</dbReference>
<dbReference type="Pfam" id="PF01751">
    <property type="entry name" value="Toprim"/>
    <property type="match status" value="1"/>
</dbReference>
<evidence type="ECO:0000256" key="8">
    <source>
        <dbReference type="ARBA" id="ARBA00030003"/>
    </source>
</evidence>
<organism evidence="15 16">
    <name type="scientific">Pedobacter caeni</name>
    <dbReference type="NCBI Taxonomy" id="288992"/>
    <lineage>
        <taxon>Bacteria</taxon>
        <taxon>Pseudomonadati</taxon>
        <taxon>Bacteroidota</taxon>
        <taxon>Sphingobacteriia</taxon>
        <taxon>Sphingobacteriales</taxon>
        <taxon>Sphingobacteriaceae</taxon>
        <taxon>Pedobacter</taxon>
    </lineage>
</organism>
<dbReference type="GO" id="GO:0003917">
    <property type="term" value="F:DNA topoisomerase type I (single strand cut, ATP-independent) activity"/>
    <property type="evidence" value="ECO:0007669"/>
    <property type="project" value="UniProtKB-EC"/>
</dbReference>
<dbReference type="NCBIfam" id="TIGR01056">
    <property type="entry name" value="topB"/>
    <property type="match status" value="1"/>
</dbReference>
<evidence type="ECO:0000313" key="15">
    <source>
        <dbReference type="EMBL" id="SHE83620.1"/>
    </source>
</evidence>
<sequence>MKIVIAEKPSVGRELAKVFGATTRKDGYIEGNGYSFTWAFGHLLQLAPPQEYGFIGWRRQHLPMLPKKFKLAIRKIKTKDGLIEDPGVRKQLDTIKMLFDEATEIIVATDAGREGELIFRYIYYFLKCKKPFKRLWISSQTDEAIKEGFRNLKPGTDYDTLFNSAHCRSESDWLVGMNATQALSISAGNRSVLSLGRVQTPTLAMICSRFLEIKNFVPQTYYQLAIQLDKDGQLFKAISVNNFNNKEEAQGLFDQIQDVAGGFPNGGKILSVEAKPRKEPPPLLHDLSSLQQEANKRKGFTADQTLSLLQGLYESKLVTYPRTGSRYIGDDVFAGVPNLIDKLKDHKDFGKQAEFLSTAKLSKRSVNAKKVTDHHAILPTGESAYQLSGDKQAIYDMVVGRMLEAFHQECVKEITKISVESGSLFIANGTVIRSAGWRSVFNENDEEKKDEENPSLPKVKAGEELPVVNKAFMEKQTKPKPMYNEASLLKALETSGKDIEDEELRYAMKDSGLGTPATRASIIETLINREYILREKRNLVPTPKGLAVYDVVKDQKIAQAELTGQWEKRLEEIRSGASVADFKAEITEYTKAITHEMLLAGNGLAAKLSPPKEEPKEEKPAETPAAS</sequence>
<dbReference type="GO" id="GO:0003677">
    <property type="term" value="F:DNA binding"/>
    <property type="evidence" value="ECO:0007669"/>
    <property type="project" value="UniProtKB-KW"/>
</dbReference>
<evidence type="ECO:0000259" key="14">
    <source>
        <dbReference type="PROSITE" id="PS52039"/>
    </source>
</evidence>
<evidence type="ECO:0000256" key="12">
    <source>
        <dbReference type="SAM" id="MobiDB-lite"/>
    </source>
</evidence>
<feature type="region of interest" description="Disordered" evidence="12">
    <location>
        <begin position="604"/>
        <end position="627"/>
    </location>
</feature>
<comment type="catalytic activity">
    <reaction evidence="1">
        <text>ATP-independent breakage of single-stranded DNA, followed by passage and rejoining.</text>
        <dbReference type="EC" id="5.6.2.1"/>
    </reaction>
</comment>
<dbReference type="SMART" id="SM00437">
    <property type="entry name" value="TOP1Ac"/>
    <property type="match status" value="1"/>
</dbReference>
<dbReference type="InterPro" id="IPR006171">
    <property type="entry name" value="TOPRIM_dom"/>
</dbReference>
<dbReference type="InterPro" id="IPR000380">
    <property type="entry name" value="Topo_IA"/>
</dbReference>
<dbReference type="EMBL" id="FQUQ01000001">
    <property type="protein sequence ID" value="SHE83620.1"/>
    <property type="molecule type" value="Genomic_DNA"/>
</dbReference>
<dbReference type="InterPro" id="IPR013826">
    <property type="entry name" value="Topo_IA_cen_sub3"/>
</dbReference>
<comment type="similarity">
    <text evidence="2">Belongs to the type IA topoisomerase family.</text>
</comment>
<dbReference type="GO" id="GO:0006265">
    <property type="term" value="P:DNA topological change"/>
    <property type="evidence" value="ECO:0007669"/>
    <property type="project" value="InterPro"/>
</dbReference>
<dbReference type="InterPro" id="IPR013497">
    <property type="entry name" value="Topo_IA_cen"/>
</dbReference>
<dbReference type="PROSITE" id="PS50880">
    <property type="entry name" value="TOPRIM"/>
    <property type="match status" value="1"/>
</dbReference>
<name>A0A1M4WR06_9SPHI</name>
<keyword evidence="16" id="KW-1185">Reference proteome</keyword>
<dbReference type="InterPro" id="IPR013824">
    <property type="entry name" value="Topo_IA_cen_sub1"/>
</dbReference>
<feature type="domain" description="Toprim" evidence="13">
    <location>
        <begin position="1"/>
        <end position="141"/>
    </location>
</feature>
<dbReference type="InterPro" id="IPR005738">
    <property type="entry name" value="TopoIII"/>
</dbReference>
<dbReference type="Proteomes" id="UP000184287">
    <property type="component" value="Unassembled WGS sequence"/>
</dbReference>
<dbReference type="GO" id="GO:0046872">
    <property type="term" value="F:metal ion binding"/>
    <property type="evidence" value="ECO:0007669"/>
    <property type="project" value="UniProtKB-KW"/>
</dbReference>
<keyword evidence="6" id="KW-0238">DNA-binding</keyword>
<evidence type="ECO:0000256" key="4">
    <source>
        <dbReference type="ARBA" id="ARBA00022723"/>
    </source>
</evidence>
<evidence type="ECO:0000256" key="5">
    <source>
        <dbReference type="ARBA" id="ARBA00023029"/>
    </source>
</evidence>
<dbReference type="InterPro" id="IPR023405">
    <property type="entry name" value="Topo_IA_core_domain"/>
</dbReference>
<evidence type="ECO:0000256" key="6">
    <source>
        <dbReference type="ARBA" id="ARBA00023125"/>
    </source>
</evidence>
<dbReference type="PANTHER" id="PTHR11390:SF21">
    <property type="entry name" value="DNA TOPOISOMERASE 3-ALPHA"/>
    <property type="match status" value="1"/>
</dbReference>
<dbReference type="InterPro" id="IPR003601">
    <property type="entry name" value="Topo_IA_2"/>
</dbReference>
<evidence type="ECO:0000256" key="10">
    <source>
        <dbReference type="ARBA" id="ARBA00032235"/>
    </source>
</evidence>
<dbReference type="PRINTS" id="PR00417">
    <property type="entry name" value="PRTPISMRASEI"/>
</dbReference>
<evidence type="ECO:0000256" key="1">
    <source>
        <dbReference type="ARBA" id="ARBA00000213"/>
    </source>
</evidence>
<proteinExistence type="inferred from homology"/>
<dbReference type="PANTHER" id="PTHR11390">
    <property type="entry name" value="PROKARYOTIC DNA TOPOISOMERASE"/>
    <property type="match status" value="1"/>
</dbReference>
<reference evidence="16" key="1">
    <citation type="submission" date="2016-11" db="EMBL/GenBank/DDBJ databases">
        <authorList>
            <person name="Varghese N."/>
            <person name="Submissions S."/>
        </authorList>
    </citation>
    <scope>NUCLEOTIDE SEQUENCE [LARGE SCALE GENOMIC DNA]</scope>
    <source>
        <strain evidence="16">DSM 16990</strain>
    </source>
</reference>
<dbReference type="Pfam" id="PF01131">
    <property type="entry name" value="Topoisom_bac"/>
    <property type="match status" value="1"/>
</dbReference>
<dbReference type="SMART" id="SM00493">
    <property type="entry name" value="TOPRIM"/>
    <property type="match status" value="1"/>
</dbReference>
<dbReference type="AlphaFoldDB" id="A0A1M4WR06"/>
<dbReference type="OrthoDB" id="9803554at2"/>
<dbReference type="PROSITE" id="PS52039">
    <property type="entry name" value="TOPO_IA_2"/>
    <property type="match status" value="1"/>
</dbReference>
<dbReference type="CDD" id="cd03362">
    <property type="entry name" value="TOPRIM_TopoIA_TopoIII"/>
    <property type="match status" value="1"/>
</dbReference>
<dbReference type="Gene3D" id="2.70.20.10">
    <property type="entry name" value="Topoisomerase I, domain 3"/>
    <property type="match status" value="1"/>
</dbReference>
<dbReference type="NCBIfam" id="NF005829">
    <property type="entry name" value="PRK07726.1"/>
    <property type="match status" value="1"/>
</dbReference>
<dbReference type="InterPro" id="IPR034144">
    <property type="entry name" value="TOPRIM_TopoIII"/>
</dbReference>
<keyword evidence="7 15" id="KW-0413">Isomerase</keyword>
<dbReference type="GO" id="GO:0006310">
    <property type="term" value="P:DNA recombination"/>
    <property type="evidence" value="ECO:0007669"/>
    <property type="project" value="TreeGrafter"/>
</dbReference>
<dbReference type="GO" id="GO:0043597">
    <property type="term" value="C:cytoplasmic replication fork"/>
    <property type="evidence" value="ECO:0007669"/>
    <property type="project" value="TreeGrafter"/>
</dbReference>
<accession>A0A1M4WR06</accession>
<evidence type="ECO:0000256" key="3">
    <source>
        <dbReference type="ARBA" id="ARBA00012891"/>
    </source>
</evidence>
<feature type="domain" description="Topo IA-type catalytic" evidence="14">
    <location>
        <begin position="158"/>
        <end position="595"/>
    </location>
</feature>
<evidence type="ECO:0000256" key="11">
    <source>
        <dbReference type="ARBA" id="ARBA00032877"/>
    </source>
</evidence>
<dbReference type="EC" id="5.6.2.1" evidence="3"/>
<dbReference type="Gene3D" id="1.10.460.10">
    <property type="entry name" value="Topoisomerase I, domain 2"/>
    <property type="match status" value="1"/>
</dbReference>
<gene>
    <name evidence="15" type="ORF">SAMN04488522_1011351</name>
</gene>
<dbReference type="InterPro" id="IPR013825">
    <property type="entry name" value="Topo_IA_cen_sub2"/>
</dbReference>
<feature type="compositionally biased region" description="Basic and acidic residues" evidence="12">
    <location>
        <begin position="610"/>
        <end position="621"/>
    </location>
</feature>
<dbReference type="InterPro" id="IPR003602">
    <property type="entry name" value="Topo_IA_DNA-bd_dom"/>
</dbReference>
<dbReference type="RefSeq" id="WP_073228941.1">
    <property type="nucleotide sequence ID" value="NZ_FQUQ01000001.1"/>
</dbReference>
<dbReference type="SMART" id="SM00436">
    <property type="entry name" value="TOP1Bc"/>
    <property type="match status" value="1"/>
</dbReference>
<protein>
    <recommendedName>
        <fullName evidence="3">DNA topoisomerase</fullName>
        <ecNumber evidence="3">5.6.2.1</ecNumber>
    </recommendedName>
    <alternativeName>
        <fullName evidence="11">Omega-protein</fullName>
    </alternativeName>
    <alternativeName>
        <fullName evidence="10">Relaxing enzyme</fullName>
    </alternativeName>
    <alternativeName>
        <fullName evidence="8">Swivelase</fullName>
    </alternativeName>
    <alternativeName>
        <fullName evidence="9">Untwisting enzyme</fullName>
    </alternativeName>
</protein>
<evidence type="ECO:0000256" key="7">
    <source>
        <dbReference type="ARBA" id="ARBA00023235"/>
    </source>
</evidence>
<dbReference type="Gene3D" id="1.10.290.10">
    <property type="entry name" value="Topoisomerase I, domain 4"/>
    <property type="match status" value="1"/>
</dbReference>
<evidence type="ECO:0000313" key="16">
    <source>
        <dbReference type="Proteomes" id="UP000184287"/>
    </source>
</evidence>
<dbReference type="STRING" id="288992.SAMN04488522_1011351"/>